<dbReference type="Proteomes" id="UP001165667">
    <property type="component" value="Unassembled WGS sequence"/>
</dbReference>
<evidence type="ECO:0000313" key="5">
    <source>
        <dbReference type="Proteomes" id="UP001165667"/>
    </source>
</evidence>
<protein>
    <recommendedName>
        <fullName evidence="2">Indoleacetamide hydrolase</fullName>
    </recommendedName>
</protein>
<proteinExistence type="predicted"/>
<feature type="domain" description="Amidase" evidence="3">
    <location>
        <begin position="29"/>
        <end position="446"/>
    </location>
</feature>
<keyword evidence="5" id="KW-1185">Reference proteome</keyword>
<dbReference type="EMBL" id="JAMOIM010000002">
    <property type="protein sequence ID" value="MCW6507461.1"/>
    <property type="molecule type" value="Genomic_DNA"/>
</dbReference>
<dbReference type="Pfam" id="PF01425">
    <property type="entry name" value="Amidase"/>
    <property type="match status" value="1"/>
</dbReference>
<evidence type="ECO:0000256" key="2">
    <source>
        <dbReference type="ARBA" id="ARBA00021874"/>
    </source>
</evidence>
<comment type="caution">
    <text evidence="4">The sequence shown here is derived from an EMBL/GenBank/DDBJ whole genome shotgun (WGS) entry which is preliminary data.</text>
</comment>
<organism evidence="4 5">
    <name type="scientific">Lichenifustis flavocetrariae</name>
    <dbReference type="NCBI Taxonomy" id="2949735"/>
    <lineage>
        <taxon>Bacteria</taxon>
        <taxon>Pseudomonadati</taxon>
        <taxon>Pseudomonadota</taxon>
        <taxon>Alphaproteobacteria</taxon>
        <taxon>Hyphomicrobiales</taxon>
        <taxon>Lichenihabitantaceae</taxon>
        <taxon>Lichenifustis</taxon>
    </lineage>
</organism>
<evidence type="ECO:0000259" key="3">
    <source>
        <dbReference type="Pfam" id="PF01425"/>
    </source>
</evidence>
<dbReference type="PANTHER" id="PTHR11895:SF176">
    <property type="entry name" value="AMIDASE AMID-RELATED"/>
    <property type="match status" value="1"/>
</dbReference>
<evidence type="ECO:0000256" key="1">
    <source>
        <dbReference type="ARBA" id="ARBA00003871"/>
    </source>
</evidence>
<dbReference type="PROSITE" id="PS00571">
    <property type="entry name" value="AMIDASES"/>
    <property type="match status" value="1"/>
</dbReference>
<dbReference type="InterPro" id="IPR036928">
    <property type="entry name" value="AS_sf"/>
</dbReference>
<comment type="function">
    <text evidence="1">Hydrolyzes indole-3-acetamide (IAM) into indole-3-acetic acid (IAA).</text>
</comment>
<dbReference type="InterPro" id="IPR023631">
    <property type="entry name" value="Amidase_dom"/>
</dbReference>
<dbReference type="Gene3D" id="3.90.1300.10">
    <property type="entry name" value="Amidase signature (AS) domain"/>
    <property type="match status" value="1"/>
</dbReference>
<dbReference type="AlphaFoldDB" id="A0AA41YS07"/>
<dbReference type="RefSeq" id="WP_282583803.1">
    <property type="nucleotide sequence ID" value="NZ_JAMOIM010000002.1"/>
</dbReference>
<gene>
    <name evidence="4" type="ORF">M8523_05430</name>
</gene>
<reference evidence="4" key="1">
    <citation type="submission" date="2022-05" db="EMBL/GenBank/DDBJ databases">
        <authorList>
            <person name="Pankratov T."/>
        </authorList>
    </citation>
    <scope>NUCLEOTIDE SEQUENCE</scope>
    <source>
        <strain evidence="4">BP6-180914</strain>
    </source>
</reference>
<sequence>MILDSSLHYASLLEVAALIASRDVSPVALTEQMLTRIAAVDPSLHAYLRVTADSALAEAERAEQEIWSGRYRGPLHGVPIAIKDLFHTRGVPSTFGSLAYKDFVAEEDATAVRRLRMAGAVILGRLHLHEGAYGEHHPKLPKCLNPWNSDYWPGGSSSGSGAATAAGLCFGSLGTDTGGSIRFPSAANGVTGLKPTWGRTSRYGVFPLADSLDTIGPMARNAADAAALFDVLAGADPRDPTTLSAPVPDHRGGLNGSLGARGLRIGIDEAYLAWGTDMETATALRAALAVFQDLGAVLVPVKVPDRAAATDAQIVITDAECARFHHPVYRTNASKFGPHLTAAIERGLGYTSLALTNAYIVRDRFKGEMTRLFADVDALISPIYPMVGARYDEMARHVADLPRFLGYTAPFNVSGSPCITFPCGLASVGVPLGIQLIGPHLSEPALFKAVHAYQQATDWHTRRPPGF</sequence>
<dbReference type="PANTHER" id="PTHR11895">
    <property type="entry name" value="TRANSAMIDASE"/>
    <property type="match status" value="1"/>
</dbReference>
<evidence type="ECO:0000313" key="4">
    <source>
        <dbReference type="EMBL" id="MCW6507461.1"/>
    </source>
</evidence>
<dbReference type="InterPro" id="IPR020556">
    <property type="entry name" value="Amidase_CS"/>
</dbReference>
<dbReference type="SUPFAM" id="SSF75304">
    <property type="entry name" value="Amidase signature (AS) enzymes"/>
    <property type="match status" value="1"/>
</dbReference>
<dbReference type="GO" id="GO:0003824">
    <property type="term" value="F:catalytic activity"/>
    <property type="evidence" value="ECO:0007669"/>
    <property type="project" value="InterPro"/>
</dbReference>
<dbReference type="InterPro" id="IPR000120">
    <property type="entry name" value="Amidase"/>
</dbReference>
<accession>A0AA41YS07</accession>
<name>A0AA41YS07_9HYPH</name>